<dbReference type="Proteomes" id="UP000247810">
    <property type="component" value="Unassembled WGS sequence"/>
</dbReference>
<organism evidence="2 3">
    <name type="scientific">Aspergillus ellipticus CBS 707.79</name>
    <dbReference type="NCBI Taxonomy" id="1448320"/>
    <lineage>
        <taxon>Eukaryota</taxon>
        <taxon>Fungi</taxon>
        <taxon>Dikarya</taxon>
        <taxon>Ascomycota</taxon>
        <taxon>Pezizomycotina</taxon>
        <taxon>Eurotiomycetes</taxon>
        <taxon>Eurotiomycetidae</taxon>
        <taxon>Eurotiales</taxon>
        <taxon>Aspergillaceae</taxon>
        <taxon>Aspergillus</taxon>
        <taxon>Aspergillus subgen. Circumdati</taxon>
    </lineage>
</organism>
<name>A0A319E4K6_9EURO</name>
<dbReference type="VEuPathDB" id="FungiDB:BO71DRAFT_200293"/>
<evidence type="ECO:0000313" key="3">
    <source>
        <dbReference type="Proteomes" id="UP000247810"/>
    </source>
</evidence>
<gene>
    <name evidence="2" type="ORF">BO71DRAFT_200293</name>
</gene>
<reference evidence="2 3" key="1">
    <citation type="submission" date="2018-02" db="EMBL/GenBank/DDBJ databases">
        <title>The genomes of Aspergillus section Nigri reveals drivers in fungal speciation.</title>
        <authorList>
            <consortium name="DOE Joint Genome Institute"/>
            <person name="Vesth T.C."/>
            <person name="Nybo J."/>
            <person name="Theobald S."/>
            <person name="Brandl J."/>
            <person name="Frisvad J.C."/>
            <person name="Nielsen K.F."/>
            <person name="Lyhne E.K."/>
            <person name="Kogle M.E."/>
            <person name="Kuo A."/>
            <person name="Riley R."/>
            <person name="Clum A."/>
            <person name="Nolan M."/>
            <person name="Lipzen A."/>
            <person name="Salamov A."/>
            <person name="Henrissat B."/>
            <person name="Wiebenga A."/>
            <person name="De vries R.P."/>
            <person name="Grigoriev I.V."/>
            <person name="Mortensen U.H."/>
            <person name="Andersen M.R."/>
            <person name="Baker S.E."/>
        </authorList>
    </citation>
    <scope>NUCLEOTIDE SEQUENCE [LARGE SCALE GENOMIC DNA]</scope>
    <source>
        <strain evidence="2 3">CBS 707.79</strain>
    </source>
</reference>
<sequence length="157" mass="17784">MRDDIKERADEYTGMPTKDQEKANHKTPCTITTKQQKEKKNIITSYQARVIAAFYRLFNTQTPVDQKACNVDSQPRMQHNRGSTKGNKLLIGRTCMNEWNNDRKPALVINSSEEQESGRMKEKESHQSVRRVKKVDGDKSREGKGRDGVGVSTAKGG</sequence>
<feature type="compositionally biased region" description="Basic and acidic residues" evidence="1">
    <location>
        <begin position="1"/>
        <end position="11"/>
    </location>
</feature>
<feature type="region of interest" description="Disordered" evidence="1">
    <location>
        <begin position="103"/>
        <end position="157"/>
    </location>
</feature>
<feature type="compositionally biased region" description="Basic and acidic residues" evidence="1">
    <location>
        <begin position="134"/>
        <end position="147"/>
    </location>
</feature>
<proteinExistence type="predicted"/>
<accession>A0A319E4K6</accession>
<keyword evidence="3" id="KW-1185">Reference proteome</keyword>
<evidence type="ECO:0000256" key="1">
    <source>
        <dbReference type="SAM" id="MobiDB-lite"/>
    </source>
</evidence>
<evidence type="ECO:0000313" key="2">
    <source>
        <dbReference type="EMBL" id="PYH95538.1"/>
    </source>
</evidence>
<protein>
    <submittedName>
        <fullName evidence="2">Uncharacterized protein</fullName>
    </submittedName>
</protein>
<feature type="compositionally biased region" description="Basic and acidic residues" evidence="1">
    <location>
        <begin position="116"/>
        <end position="127"/>
    </location>
</feature>
<dbReference type="AlphaFoldDB" id="A0A319E4K6"/>
<dbReference type="EMBL" id="KZ825851">
    <property type="protein sequence ID" value="PYH95538.1"/>
    <property type="molecule type" value="Genomic_DNA"/>
</dbReference>
<feature type="region of interest" description="Disordered" evidence="1">
    <location>
        <begin position="1"/>
        <end position="27"/>
    </location>
</feature>